<evidence type="ECO:0000313" key="2">
    <source>
        <dbReference type="Proteomes" id="UP000218334"/>
    </source>
</evidence>
<keyword evidence="2" id="KW-1185">Reference proteome</keyword>
<dbReference type="STRING" id="1076256.A0A2H3AT94"/>
<gene>
    <name evidence="1" type="ORF">ARMSODRAFT_981149</name>
</gene>
<accession>A0A2H3AT94</accession>
<sequence length="108" mass="12116">MQDLCLAVALRWAPHPSLMLSDVLTTVKVDFQILAYLGVALAYYGKWRGDESADKDDAHFERGRDKKAWSVISADGHYPALAAFLQRRPEGREWIAAAIQAREWSTPG</sequence>
<dbReference type="AlphaFoldDB" id="A0A2H3AT94"/>
<dbReference type="Proteomes" id="UP000218334">
    <property type="component" value="Unassembled WGS sequence"/>
</dbReference>
<reference evidence="2" key="1">
    <citation type="journal article" date="2017" name="Nat. Ecol. Evol.">
        <title>Genome expansion and lineage-specific genetic innovations in the forest pathogenic fungi Armillaria.</title>
        <authorList>
            <person name="Sipos G."/>
            <person name="Prasanna A.N."/>
            <person name="Walter M.C."/>
            <person name="O'Connor E."/>
            <person name="Balint B."/>
            <person name="Krizsan K."/>
            <person name="Kiss B."/>
            <person name="Hess J."/>
            <person name="Varga T."/>
            <person name="Slot J."/>
            <person name="Riley R."/>
            <person name="Boka B."/>
            <person name="Rigling D."/>
            <person name="Barry K."/>
            <person name="Lee J."/>
            <person name="Mihaltcheva S."/>
            <person name="LaButti K."/>
            <person name="Lipzen A."/>
            <person name="Waldron R."/>
            <person name="Moloney N.M."/>
            <person name="Sperisen C."/>
            <person name="Kredics L."/>
            <person name="Vagvoelgyi C."/>
            <person name="Patrignani A."/>
            <person name="Fitzpatrick D."/>
            <person name="Nagy I."/>
            <person name="Doyle S."/>
            <person name="Anderson J.B."/>
            <person name="Grigoriev I.V."/>
            <person name="Gueldener U."/>
            <person name="Muensterkoetter M."/>
            <person name="Nagy L.G."/>
        </authorList>
    </citation>
    <scope>NUCLEOTIDE SEQUENCE [LARGE SCALE GENOMIC DNA]</scope>
    <source>
        <strain evidence="2">28-4</strain>
    </source>
</reference>
<evidence type="ECO:0000313" key="1">
    <source>
        <dbReference type="EMBL" id="PBK61971.1"/>
    </source>
</evidence>
<protein>
    <submittedName>
        <fullName evidence="1">Uncharacterized protein</fullName>
    </submittedName>
</protein>
<organism evidence="1 2">
    <name type="scientific">Armillaria solidipes</name>
    <dbReference type="NCBI Taxonomy" id="1076256"/>
    <lineage>
        <taxon>Eukaryota</taxon>
        <taxon>Fungi</taxon>
        <taxon>Dikarya</taxon>
        <taxon>Basidiomycota</taxon>
        <taxon>Agaricomycotina</taxon>
        <taxon>Agaricomycetes</taxon>
        <taxon>Agaricomycetidae</taxon>
        <taxon>Agaricales</taxon>
        <taxon>Marasmiineae</taxon>
        <taxon>Physalacriaceae</taxon>
        <taxon>Armillaria</taxon>
    </lineage>
</organism>
<proteinExistence type="predicted"/>
<name>A0A2H3AT94_9AGAR</name>
<dbReference type="EMBL" id="KZ293471">
    <property type="protein sequence ID" value="PBK61971.1"/>
    <property type="molecule type" value="Genomic_DNA"/>
</dbReference>